<reference evidence="6" key="2">
    <citation type="submission" date="2025-05" db="UniProtKB">
        <authorList>
            <consortium name="EnsemblMetazoa"/>
        </authorList>
    </citation>
    <scope>IDENTIFICATION</scope>
    <source>
        <strain evidence="6">Foshan</strain>
    </source>
</reference>
<organism evidence="6 7">
    <name type="scientific">Aedes albopictus</name>
    <name type="common">Asian tiger mosquito</name>
    <name type="synonym">Stegomyia albopicta</name>
    <dbReference type="NCBI Taxonomy" id="7160"/>
    <lineage>
        <taxon>Eukaryota</taxon>
        <taxon>Metazoa</taxon>
        <taxon>Ecdysozoa</taxon>
        <taxon>Arthropoda</taxon>
        <taxon>Hexapoda</taxon>
        <taxon>Insecta</taxon>
        <taxon>Pterygota</taxon>
        <taxon>Neoptera</taxon>
        <taxon>Endopterygota</taxon>
        <taxon>Diptera</taxon>
        <taxon>Nematocera</taxon>
        <taxon>Culicoidea</taxon>
        <taxon>Culicidae</taxon>
        <taxon>Culicinae</taxon>
        <taxon>Aedini</taxon>
        <taxon>Aedes</taxon>
        <taxon>Stegomyia</taxon>
    </lineage>
</organism>
<dbReference type="InterPro" id="IPR036397">
    <property type="entry name" value="RNaseH_sf"/>
</dbReference>
<dbReference type="InterPro" id="IPR004875">
    <property type="entry name" value="DDE_SF_endonuclease_dom"/>
</dbReference>
<feature type="domain" description="HTH CENPB-type" evidence="5">
    <location>
        <begin position="84"/>
        <end position="159"/>
    </location>
</feature>
<name>A0ABM1YC47_AEDAL</name>
<dbReference type="Pfam" id="PF03221">
    <property type="entry name" value="HTH_Tnp_Tc5"/>
    <property type="match status" value="1"/>
</dbReference>
<proteinExistence type="predicted"/>
<dbReference type="InterPro" id="IPR050863">
    <property type="entry name" value="CenT-Element_Derived"/>
</dbReference>
<evidence type="ECO:0000256" key="3">
    <source>
        <dbReference type="ARBA" id="ARBA00023242"/>
    </source>
</evidence>
<reference evidence="7" key="1">
    <citation type="journal article" date="2015" name="Proc. Natl. Acad. Sci. U.S.A.">
        <title>Genome sequence of the Asian Tiger mosquito, Aedes albopictus, reveals insights into its biology, genetics, and evolution.</title>
        <authorList>
            <person name="Chen X.G."/>
            <person name="Jiang X."/>
            <person name="Gu J."/>
            <person name="Xu M."/>
            <person name="Wu Y."/>
            <person name="Deng Y."/>
            <person name="Zhang C."/>
            <person name="Bonizzoni M."/>
            <person name="Dermauw W."/>
            <person name="Vontas J."/>
            <person name="Armbruster P."/>
            <person name="Huang X."/>
            <person name="Yang Y."/>
            <person name="Zhang H."/>
            <person name="He W."/>
            <person name="Peng H."/>
            <person name="Liu Y."/>
            <person name="Wu K."/>
            <person name="Chen J."/>
            <person name="Lirakis M."/>
            <person name="Topalis P."/>
            <person name="Van Leeuwen T."/>
            <person name="Hall A.B."/>
            <person name="Jiang X."/>
            <person name="Thorpe C."/>
            <person name="Mueller R.L."/>
            <person name="Sun C."/>
            <person name="Waterhouse R.M."/>
            <person name="Yan G."/>
            <person name="Tu Z.J."/>
            <person name="Fang X."/>
            <person name="James A.A."/>
        </authorList>
    </citation>
    <scope>NUCLEOTIDE SEQUENCE [LARGE SCALE GENOMIC DNA]</scope>
    <source>
        <strain evidence="7">Foshan</strain>
    </source>
</reference>
<sequence length="632" mass="72133">MIFMYIFPQICCHGIRASPCIAVPNTADRIYLMMAPKKRMLYSLDQLNKALDRVRNGGSIRGSSRLYGIPESTIHDKLNQRYSKPPGAPPVIRLENEERMVKWLIDMAKAGLPLNTKRLRMFVAKYVKLAKIKNPFKNGILGPRWVAGFLKRHPNISRRVASSLSKCRASVTPAQIKRWFEEITAYIEEKHLESIMEKPTQIFNMDETAVRTTPTRDVLLAESNKNQVHSRVGNLEKESYTALFAGNAAGMLAPTMVLFPYKQRMPGEIFQRLPKGWAAGRTDSGWMTRDTFAAYLKDVFYPWLLREKIPFPVIIFVDGHSSHVSAESIAFCKAKNLTLICLPPNTTQITQPLDVSFFRPFKEYWNQLLVDWRIDHADLPRSEIAPLLHKAVKQMWNLESTLINGFRRCGLHPWNAEAVDYSSLLQPPKHGETSQECRENVHAPENPQTVASPGNLLIDIQNYMTQQQVDVFNRSISSGKWLGTTEEIALFEVWQKIKYGQNNSVLTPTVDCPVQARMRSSLDAEPPFEGWIEGPSSPIQEMPLDLSFRSIELSVERQVDVLGEIFCIPNIEQRVSQRPRKKPQPPSVATSEAYDKYLENIENIKTAALKEKEMKKTQRQAKRKLQTDKKGP</sequence>
<evidence type="ECO:0000256" key="1">
    <source>
        <dbReference type="ARBA" id="ARBA00004123"/>
    </source>
</evidence>
<accession>A0ABM1YC47</accession>
<evidence type="ECO:0000256" key="4">
    <source>
        <dbReference type="SAM" id="MobiDB-lite"/>
    </source>
</evidence>
<dbReference type="PANTHER" id="PTHR19303">
    <property type="entry name" value="TRANSPOSON"/>
    <property type="match status" value="1"/>
</dbReference>
<dbReference type="RefSeq" id="XP_062705626.1">
    <property type="nucleotide sequence ID" value="XM_062849642.1"/>
</dbReference>
<dbReference type="SUPFAM" id="SSF46689">
    <property type="entry name" value="Homeodomain-like"/>
    <property type="match status" value="1"/>
</dbReference>
<dbReference type="PANTHER" id="PTHR19303:SF74">
    <property type="entry name" value="POGO TRANSPOSABLE ELEMENT WITH KRAB DOMAIN"/>
    <property type="match status" value="1"/>
</dbReference>
<keyword evidence="2" id="KW-0238">DNA-binding</keyword>
<dbReference type="PROSITE" id="PS51253">
    <property type="entry name" value="HTH_CENPB"/>
    <property type="match status" value="1"/>
</dbReference>
<dbReference type="InterPro" id="IPR006600">
    <property type="entry name" value="HTH_CenpB_DNA-bd_dom"/>
</dbReference>
<keyword evidence="7" id="KW-1185">Reference proteome</keyword>
<dbReference type="InterPro" id="IPR009057">
    <property type="entry name" value="Homeodomain-like_sf"/>
</dbReference>
<dbReference type="Pfam" id="PF03184">
    <property type="entry name" value="DDE_1"/>
    <property type="match status" value="1"/>
</dbReference>
<comment type="subcellular location">
    <subcellularLocation>
        <location evidence="1">Nucleus</location>
    </subcellularLocation>
</comment>
<dbReference type="Proteomes" id="UP000069940">
    <property type="component" value="Unassembled WGS sequence"/>
</dbReference>
<dbReference type="Gene3D" id="1.10.10.60">
    <property type="entry name" value="Homeodomain-like"/>
    <property type="match status" value="1"/>
</dbReference>
<dbReference type="InterPro" id="IPR007889">
    <property type="entry name" value="HTH_Psq"/>
</dbReference>
<evidence type="ECO:0000313" key="6">
    <source>
        <dbReference type="EnsemblMetazoa" id="AALFPA23_007779.P10412"/>
    </source>
</evidence>
<dbReference type="EnsemblMetazoa" id="AALFPA23_007779.R10412">
    <property type="protein sequence ID" value="AALFPA23_007779.P10412"/>
    <property type="gene ID" value="AALFPA23_007779"/>
</dbReference>
<evidence type="ECO:0000313" key="7">
    <source>
        <dbReference type="Proteomes" id="UP000069940"/>
    </source>
</evidence>
<feature type="region of interest" description="Disordered" evidence="4">
    <location>
        <begin position="609"/>
        <end position="632"/>
    </location>
</feature>
<dbReference type="Pfam" id="PF05225">
    <property type="entry name" value="HTH_psq"/>
    <property type="match status" value="1"/>
</dbReference>
<keyword evidence="3" id="KW-0539">Nucleus</keyword>
<evidence type="ECO:0000259" key="5">
    <source>
        <dbReference type="PROSITE" id="PS51253"/>
    </source>
</evidence>
<dbReference type="Gene3D" id="3.30.420.10">
    <property type="entry name" value="Ribonuclease H-like superfamily/Ribonuclease H"/>
    <property type="match status" value="1"/>
</dbReference>
<protein>
    <recommendedName>
        <fullName evidence="5">HTH CENPB-type domain-containing protein</fullName>
    </recommendedName>
</protein>
<dbReference type="GeneID" id="134287579"/>
<evidence type="ECO:0000256" key="2">
    <source>
        <dbReference type="ARBA" id="ARBA00023125"/>
    </source>
</evidence>